<evidence type="ECO:0000313" key="17">
    <source>
        <dbReference type="Proteomes" id="UP000187344"/>
    </source>
</evidence>
<evidence type="ECO:0000256" key="5">
    <source>
        <dbReference type="ARBA" id="ARBA00005072"/>
    </source>
</evidence>
<organism evidence="16 17">
    <name type="scientific">Bartonella apis</name>
    <dbReference type="NCBI Taxonomy" id="1686310"/>
    <lineage>
        <taxon>Bacteria</taxon>
        <taxon>Pseudomonadati</taxon>
        <taxon>Pseudomonadota</taxon>
        <taxon>Alphaproteobacteria</taxon>
        <taxon>Hyphomicrobiales</taxon>
        <taxon>Bartonellaceae</taxon>
        <taxon>Bartonella</taxon>
    </lineage>
</organism>
<dbReference type="AlphaFoldDB" id="A0A1R0FBH1"/>
<dbReference type="RefSeq" id="WP_075869457.1">
    <property type="nucleotide sequence ID" value="NZ_LXYT01000001.1"/>
</dbReference>
<dbReference type="GO" id="GO:0009082">
    <property type="term" value="P:branched-chain amino acid biosynthetic process"/>
    <property type="evidence" value="ECO:0007669"/>
    <property type="project" value="UniProtKB-KW"/>
</dbReference>
<evidence type="ECO:0000256" key="3">
    <source>
        <dbReference type="ARBA" id="ARBA00004824"/>
    </source>
</evidence>
<evidence type="ECO:0000256" key="9">
    <source>
        <dbReference type="ARBA" id="ARBA00022898"/>
    </source>
</evidence>
<dbReference type="InterPro" id="IPR043132">
    <property type="entry name" value="BCAT-like_C"/>
</dbReference>
<dbReference type="Proteomes" id="UP000187344">
    <property type="component" value="Unassembled WGS sequence"/>
</dbReference>
<dbReference type="GO" id="GO:0052655">
    <property type="term" value="F:L-valine-2-oxoglutarate transaminase activity"/>
    <property type="evidence" value="ECO:0007669"/>
    <property type="project" value="RHEA"/>
</dbReference>
<keyword evidence="10" id="KW-0100">Branched-chain amino acid biosynthesis</keyword>
<dbReference type="GO" id="GO:0008652">
    <property type="term" value="P:amino acid biosynthetic process"/>
    <property type="evidence" value="ECO:0007669"/>
    <property type="project" value="UniProtKB-ARBA"/>
</dbReference>
<dbReference type="PROSITE" id="PS00770">
    <property type="entry name" value="AA_TRANSFER_CLASS_4"/>
    <property type="match status" value="1"/>
</dbReference>
<evidence type="ECO:0000256" key="2">
    <source>
        <dbReference type="ARBA" id="ARBA00003109"/>
    </source>
</evidence>
<evidence type="ECO:0000256" key="8">
    <source>
        <dbReference type="ARBA" id="ARBA00014472"/>
    </source>
</evidence>
<dbReference type="Pfam" id="PF01063">
    <property type="entry name" value="Aminotran_4"/>
    <property type="match status" value="1"/>
</dbReference>
<gene>
    <name evidence="16" type="ORF">PEB0149_017790</name>
</gene>
<evidence type="ECO:0000256" key="14">
    <source>
        <dbReference type="RuleBase" id="RU004106"/>
    </source>
</evidence>
<dbReference type="InterPro" id="IPR036038">
    <property type="entry name" value="Aminotransferase-like"/>
</dbReference>
<dbReference type="GeneID" id="99980524"/>
<comment type="caution">
    <text evidence="16">The sequence shown here is derived from an EMBL/GenBank/DDBJ whole genome shotgun (WGS) entry which is preliminary data.</text>
</comment>
<comment type="function">
    <text evidence="2">Acts on leucine, isoleucine and valine.</text>
</comment>
<comment type="pathway">
    <text evidence="5">Amino-acid biosynthesis; L-leucine biosynthesis; L-leucine from 3-methyl-2-oxobutanoate: step 4/4.</text>
</comment>
<dbReference type="Gene3D" id="3.20.10.10">
    <property type="entry name" value="D-amino Acid Aminotransferase, subunit A, domain 2"/>
    <property type="match status" value="1"/>
</dbReference>
<sequence length="282" mass="32028">MTRTVYVNGDWFDETNARISIFDRSVMFADSVYEVTSFLDGKFLDFDGHIKRLKNSLKALDIEFNVDRDEFLDIHRELIKRNGLDNGTVYLQVSRGAGDRNFVYDNSELKPCLFMFTQTGIVKNLHKMPQLKMISVKEGRWCRRDIKTTQLLYSSLTKTHAHAEGVDDAVYVEDGYLTEATSSNFFIVDGQGTLITRQLDHSILPGITRGTILELARKNGINVEERLFTLEETYAASEALITSTTNFAAPVLSVDGRKIGDGKPGKVTLRLRELYIEHVKRS</sequence>
<evidence type="ECO:0000256" key="6">
    <source>
        <dbReference type="ARBA" id="ARBA00009320"/>
    </source>
</evidence>
<comment type="pathway">
    <text evidence="4">Amino-acid biosynthesis; L-valine biosynthesis; L-valine from pyruvate: step 4/4.</text>
</comment>
<evidence type="ECO:0000256" key="7">
    <source>
        <dbReference type="ARBA" id="ARBA00013053"/>
    </source>
</evidence>
<protein>
    <recommendedName>
        <fullName evidence="8">Probable branched-chain-amino-acid aminotransferase</fullName>
        <ecNumber evidence="7">2.6.1.42</ecNumber>
    </recommendedName>
</protein>
<dbReference type="GO" id="GO:0052654">
    <property type="term" value="F:L-leucine-2-oxoglutarate transaminase activity"/>
    <property type="evidence" value="ECO:0007669"/>
    <property type="project" value="RHEA"/>
</dbReference>
<evidence type="ECO:0000313" key="16">
    <source>
        <dbReference type="EMBL" id="OLY44310.1"/>
    </source>
</evidence>
<keyword evidence="16" id="KW-0808">Transferase</keyword>
<proteinExistence type="inferred from homology"/>
<comment type="similarity">
    <text evidence="6 14">Belongs to the class-IV pyridoxal-phosphate-dependent aminotransferase family.</text>
</comment>
<comment type="catalytic activity">
    <reaction evidence="13">
        <text>L-leucine + 2-oxoglutarate = 4-methyl-2-oxopentanoate + L-glutamate</text>
        <dbReference type="Rhea" id="RHEA:18321"/>
        <dbReference type="ChEBI" id="CHEBI:16810"/>
        <dbReference type="ChEBI" id="CHEBI:17865"/>
        <dbReference type="ChEBI" id="CHEBI:29985"/>
        <dbReference type="ChEBI" id="CHEBI:57427"/>
        <dbReference type="EC" id="2.6.1.42"/>
    </reaction>
</comment>
<dbReference type="EC" id="2.6.1.42" evidence="7"/>
<dbReference type="GO" id="GO:0052656">
    <property type="term" value="F:L-isoleucine-2-oxoglutarate transaminase activity"/>
    <property type="evidence" value="ECO:0007669"/>
    <property type="project" value="RHEA"/>
</dbReference>
<dbReference type="OrthoDB" id="9805628at2"/>
<evidence type="ECO:0000256" key="13">
    <source>
        <dbReference type="ARBA" id="ARBA00049229"/>
    </source>
</evidence>
<keyword evidence="10" id="KW-0028">Amino-acid biosynthesis</keyword>
<keyword evidence="17" id="KW-1185">Reference proteome</keyword>
<dbReference type="EMBL" id="LXYT01000001">
    <property type="protein sequence ID" value="OLY44310.1"/>
    <property type="molecule type" value="Genomic_DNA"/>
</dbReference>
<keyword evidence="9 15" id="KW-0663">Pyridoxal phosphate</keyword>
<dbReference type="InterPro" id="IPR001544">
    <property type="entry name" value="Aminotrans_IV"/>
</dbReference>
<evidence type="ECO:0000256" key="10">
    <source>
        <dbReference type="ARBA" id="ARBA00023304"/>
    </source>
</evidence>
<keyword evidence="16" id="KW-0032">Aminotransferase</keyword>
<evidence type="ECO:0000256" key="4">
    <source>
        <dbReference type="ARBA" id="ARBA00004931"/>
    </source>
</evidence>
<comment type="catalytic activity">
    <reaction evidence="12">
        <text>L-isoleucine + 2-oxoglutarate = (S)-3-methyl-2-oxopentanoate + L-glutamate</text>
        <dbReference type="Rhea" id="RHEA:24801"/>
        <dbReference type="ChEBI" id="CHEBI:16810"/>
        <dbReference type="ChEBI" id="CHEBI:29985"/>
        <dbReference type="ChEBI" id="CHEBI:35146"/>
        <dbReference type="ChEBI" id="CHEBI:58045"/>
        <dbReference type="EC" id="2.6.1.42"/>
    </reaction>
</comment>
<dbReference type="Gene3D" id="3.30.470.10">
    <property type="match status" value="1"/>
</dbReference>
<comment type="catalytic activity">
    <reaction evidence="11">
        <text>L-valine + 2-oxoglutarate = 3-methyl-2-oxobutanoate + L-glutamate</text>
        <dbReference type="Rhea" id="RHEA:24813"/>
        <dbReference type="ChEBI" id="CHEBI:11851"/>
        <dbReference type="ChEBI" id="CHEBI:16810"/>
        <dbReference type="ChEBI" id="CHEBI:29985"/>
        <dbReference type="ChEBI" id="CHEBI:57762"/>
        <dbReference type="EC" id="2.6.1.42"/>
    </reaction>
</comment>
<dbReference type="FunFam" id="3.20.10.10:FF:000002">
    <property type="entry name" value="D-alanine aminotransferase"/>
    <property type="match status" value="1"/>
</dbReference>
<dbReference type="PANTHER" id="PTHR42743">
    <property type="entry name" value="AMINO-ACID AMINOTRANSFERASE"/>
    <property type="match status" value="1"/>
</dbReference>
<dbReference type="InterPro" id="IPR018300">
    <property type="entry name" value="Aminotrans_IV_CS"/>
</dbReference>
<evidence type="ECO:0000256" key="15">
    <source>
        <dbReference type="RuleBase" id="RU004516"/>
    </source>
</evidence>
<comment type="pathway">
    <text evidence="3">Amino-acid biosynthesis; L-isoleucine biosynthesis; L-isoleucine from 2-oxobutanoate: step 4/4.</text>
</comment>
<name>A0A1R0FBH1_9HYPH</name>
<comment type="cofactor">
    <cofactor evidence="1 15">
        <name>pyridoxal 5'-phosphate</name>
        <dbReference type="ChEBI" id="CHEBI:597326"/>
    </cofactor>
</comment>
<dbReference type="PANTHER" id="PTHR42743:SF11">
    <property type="entry name" value="AMINODEOXYCHORISMATE LYASE"/>
    <property type="match status" value="1"/>
</dbReference>
<dbReference type="GO" id="GO:0005829">
    <property type="term" value="C:cytosol"/>
    <property type="evidence" value="ECO:0007669"/>
    <property type="project" value="TreeGrafter"/>
</dbReference>
<reference evidence="16 17" key="1">
    <citation type="submission" date="2016-12" db="EMBL/GenBank/DDBJ databases">
        <title>Comparative genomics of Bartonella apis.</title>
        <authorList>
            <person name="Engel P."/>
        </authorList>
    </citation>
    <scope>NUCLEOTIDE SEQUENCE [LARGE SCALE GENOMIC DNA]</scope>
    <source>
        <strain evidence="16 17">PEB0149</strain>
    </source>
</reference>
<dbReference type="SUPFAM" id="SSF56752">
    <property type="entry name" value="D-aminoacid aminotransferase-like PLP-dependent enzymes"/>
    <property type="match status" value="1"/>
</dbReference>
<evidence type="ECO:0000256" key="12">
    <source>
        <dbReference type="ARBA" id="ARBA00048798"/>
    </source>
</evidence>
<evidence type="ECO:0000256" key="1">
    <source>
        <dbReference type="ARBA" id="ARBA00001933"/>
    </source>
</evidence>
<dbReference type="InterPro" id="IPR050571">
    <property type="entry name" value="Class-IV_PLP-Dep_Aminotrnsfr"/>
</dbReference>
<evidence type="ECO:0000256" key="11">
    <source>
        <dbReference type="ARBA" id="ARBA00048212"/>
    </source>
</evidence>
<dbReference type="InterPro" id="IPR043131">
    <property type="entry name" value="BCAT-like_N"/>
</dbReference>
<accession>A0A1R0FBH1</accession>